<proteinExistence type="predicted"/>
<organism evidence="1 2">
    <name type="scientific">Phialemonium thermophilum</name>
    <dbReference type="NCBI Taxonomy" id="223376"/>
    <lineage>
        <taxon>Eukaryota</taxon>
        <taxon>Fungi</taxon>
        <taxon>Dikarya</taxon>
        <taxon>Ascomycota</taxon>
        <taxon>Pezizomycotina</taxon>
        <taxon>Sordariomycetes</taxon>
        <taxon>Sordariomycetidae</taxon>
        <taxon>Cephalothecales</taxon>
        <taxon>Cephalothecaceae</taxon>
        <taxon>Phialemonium</taxon>
    </lineage>
</organism>
<reference evidence="1 2" key="1">
    <citation type="journal article" date="2024" name="Commun. Biol.">
        <title>Comparative genomic analysis of thermophilic fungi reveals convergent evolutionary adaptations and gene losses.</title>
        <authorList>
            <person name="Steindorff A.S."/>
            <person name="Aguilar-Pontes M.V."/>
            <person name="Robinson A.J."/>
            <person name="Andreopoulos B."/>
            <person name="LaButti K."/>
            <person name="Kuo A."/>
            <person name="Mondo S."/>
            <person name="Riley R."/>
            <person name="Otillar R."/>
            <person name="Haridas S."/>
            <person name="Lipzen A."/>
            <person name="Grimwood J."/>
            <person name="Schmutz J."/>
            <person name="Clum A."/>
            <person name="Reid I.D."/>
            <person name="Moisan M.C."/>
            <person name="Butler G."/>
            <person name="Nguyen T.T.M."/>
            <person name="Dewar K."/>
            <person name="Conant G."/>
            <person name="Drula E."/>
            <person name="Henrissat B."/>
            <person name="Hansel C."/>
            <person name="Singer S."/>
            <person name="Hutchinson M.I."/>
            <person name="de Vries R.P."/>
            <person name="Natvig D.O."/>
            <person name="Powell A.J."/>
            <person name="Tsang A."/>
            <person name="Grigoriev I.V."/>
        </authorList>
    </citation>
    <scope>NUCLEOTIDE SEQUENCE [LARGE SCALE GENOMIC DNA]</scope>
    <source>
        <strain evidence="1 2">ATCC 24622</strain>
    </source>
</reference>
<name>A0ABR3WIZ5_9PEZI</name>
<accession>A0ABR3WIZ5</accession>
<dbReference type="EMBL" id="JAZHXJ010000383">
    <property type="protein sequence ID" value="KAL1862768.1"/>
    <property type="molecule type" value="Genomic_DNA"/>
</dbReference>
<evidence type="ECO:0000313" key="1">
    <source>
        <dbReference type="EMBL" id="KAL1862768.1"/>
    </source>
</evidence>
<keyword evidence="2" id="KW-1185">Reference proteome</keyword>
<gene>
    <name evidence="1" type="ORF">VTK73DRAFT_6667</name>
</gene>
<dbReference type="Proteomes" id="UP001586593">
    <property type="component" value="Unassembled WGS sequence"/>
</dbReference>
<sequence length="82" mass="9270">MMYLPSCRGSVIGLRSLHLERASCQKISRIPFEPQTRVRDSPTSFSGPLRPTRLPAWAIFSVSLQLVQTTTMCTSCFLRTHD</sequence>
<evidence type="ECO:0000313" key="2">
    <source>
        <dbReference type="Proteomes" id="UP001586593"/>
    </source>
</evidence>
<protein>
    <submittedName>
        <fullName evidence="1">Uncharacterized protein</fullName>
    </submittedName>
</protein>
<comment type="caution">
    <text evidence="1">The sequence shown here is derived from an EMBL/GenBank/DDBJ whole genome shotgun (WGS) entry which is preliminary data.</text>
</comment>